<dbReference type="Gene3D" id="3.10.105.10">
    <property type="entry name" value="Dipeptide-binding Protein, Domain 3"/>
    <property type="match status" value="1"/>
</dbReference>
<dbReference type="PANTHER" id="PTHR30290">
    <property type="entry name" value="PERIPLASMIC BINDING COMPONENT OF ABC TRANSPORTER"/>
    <property type="match status" value="1"/>
</dbReference>
<accession>A0ABY7AK88</accession>
<evidence type="ECO:0000313" key="5">
    <source>
        <dbReference type="Proteomes" id="UP001163726"/>
    </source>
</evidence>
<keyword evidence="5" id="KW-1185">Reference proteome</keyword>
<dbReference type="EMBL" id="CP109965">
    <property type="protein sequence ID" value="WAJ69638.1"/>
    <property type="molecule type" value="Genomic_DNA"/>
</dbReference>
<dbReference type="Gene3D" id="3.40.190.10">
    <property type="entry name" value="Periplasmic binding protein-like II"/>
    <property type="match status" value="1"/>
</dbReference>
<dbReference type="InterPro" id="IPR039424">
    <property type="entry name" value="SBP_5"/>
</dbReference>
<gene>
    <name evidence="4" type="ORF">OLW01_10770</name>
</gene>
<dbReference type="Gene3D" id="3.90.76.10">
    <property type="entry name" value="Dipeptide-binding Protein, Domain 1"/>
    <property type="match status" value="1"/>
</dbReference>
<dbReference type="PANTHER" id="PTHR30290:SF38">
    <property type="entry name" value="D,D-DIPEPTIDE-BINDING PERIPLASMIC PROTEIN DDPA-RELATED"/>
    <property type="match status" value="1"/>
</dbReference>
<evidence type="ECO:0000256" key="1">
    <source>
        <dbReference type="ARBA" id="ARBA00005695"/>
    </source>
</evidence>
<evidence type="ECO:0000259" key="3">
    <source>
        <dbReference type="Pfam" id="PF00496"/>
    </source>
</evidence>
<dbReference type="RefSeq" id="WP_268073922.1">
    <property type="nucleotide sequence ID" value="NZ_CP109965.1"/>
</dbReference>
<evidence type="ECO:0000256" key="2">
    <source>
        <dbReference type="ARBA" id="ARBA00022729"/>
    </source>
</evidence>
<organism evidence="4 5">
    <name type="scientific">Catenovulum adriaticum</name>
    <dbReference type="NCBI Taxonomy" id="2984846"/>
    <lineage>
        <taxon>Bacteria</taxon>
        <taxon>Pseudomonadati</taxon>
        <taxon>Pseudomonadota</taxon>
        <taxon>Gammaproteobacteria</taxon>
        <taxon>Alteromonadales</taxon>
        <taxon>Alteromonadaceae</taxon>
        <taxon>Catenovulum</taxon>
    </lineage>
</organism>
<protein>
    <submittedName>
        <fullName evidence="4">ABC transporter substrate-binding protein</fullName>
    </submittedName>
</protein>
<feature type="domain" description="Solute-binding protein family 5" evidence="3">
    <location>
        <begin position="79"/>
        <end position="457"/>
    </location>
</feature>
<comment type="similarity">
    <text evidence="1">Belongs to the bacterial solute-binding protein 5 family.</text>
</comment>
<dbReference type="SUPFAM" id="SSF53850">
    <property type="entry name" value="Periplasmic binding protein-like II"/>
    <property type="match status" value="1"/>
</dbReference>
<sequence length="540" mass="61771">MIKPDIRYCWLFSVSLFCLLGCEFQGVTNDPRLQDGLIYCSEGNPESFNPQTTTSAITLDASARQLYDRLINYNSTTQELEPGLATRWQTSDDGLTIDLYLRKNVDFHQTQYFKPTRKFNADDVVFSFNRWRLKSHPFHEEAADYPYFQTHQLNLLIEDIKAVSPYHVQISLVQPSSSFITQLTTDYMVILSAEYGHYLTLMDKKSQMDELPVGTGPFLFTEFIPDEYIRFKVHPDYWGGSSQLKQLIFDITPKSSTRLAKLVTKECDVIAYPIASEMEILQERRDITLQSKNAENTAFWAFNTLKPPFDNPQVRRALAKAIDVKTIFKTVYYGMAFPAKSVVPPSSWGFNPNLSHYEYNPELAKKELRAAGVPKGFKMEVWAPHIERAYNPNAVKMAELIKANLAAVGIKVKIVDYEWTTLRKKLSANEHDSVLIGWNADIPDPDNYLRPILTCTSAILGSNRAAWCSPEFDTLLIKAQLSENRDARKKFYFQAQSILNQQLPVMPIAHSMSFLAKQDNILKVNFSAFSAISFRETEKL</sequence>
<dbReference type="InterPro" id="IPR000914">
    <property type="entry name" value="SBP_5_dom"/>
</dbReference>
<name>A0ABY7AK88_9ALTE</name>
<dbReference type="PIRSF" id="PIRSF002741">
    <property type="entry name" value="MppA"/>
    <property type="match status" value="1"/>
</dbReference>
<keyword evidence="2" id="KW-0732">Signal</keyword>
<evidence type="ECO:0000313" key="4">
    <source>
        <dbReference type="EMBL" id="WAJ69638.1"/>
    </source>
</evidence>
<proteinExistence type="inferred from homology"/>
<dbReference type="Pfam" id="PF00496">
    <property type="entry name" value="SBP_bac_5"/>
    <property type="match status" value="1"/>
</dbReference>
<reference evidence="4" key="1">
    <citation type="submission" date="2022-10" db="EMBL/GenBank/DDBJ databases">
        <title>Catenovulum adriacola sp. nov. isolated in the Harbour of Susak.</title>
        <authorList>
            <person name="Schoch T."/>
            <person name="Reich S.J."/>
            <person name="Stoeferle S."/>
            <person name="Flaiz M."/>
            <person name="Kazda M."/>
            <person name="Riedel C.U."/>
            <person name="Duerre P."/>
        </authorList>
    </citation>
    <scope>NUCLEOTIDE SEQUENCE</scope>
    <source>
        <strain evidence="4">TS8</strain>
    </source>
</reference>
<dbReference type="CDD" id="cd08493">
    <property type="entry name" value="PBP2_DppA_like"/>
    <property type="match status" value="1"/>
</dbReference>
<dbReference type="InterPro" id="IPR030678">
    <property type="entry name" value="Peptide/Ni-bd"/>
</dbReference>
<dbReference type="Proteomes" id="UP001163726">
    <property type="component" value="Chromosome"/>
</dbReference>